<dbReference type="PANTHER" id="PTHR38599">
    <property type="entry name" value="CUPIN DOMAIN PROTEIN (AFU_ORTHOLOGUE AFUA_3G13620)"/>
    <property type="match status" value="1"/>
</dbReference>
<dbReference type="Proteomes" id="UP000214646">
    <property type="component" value="Unassembled WGS sequence"/>
</dbReference>
<dbReference type="AlphaFoldDB" id="A0A225DCB5"/>
<gene>
    <name evidence="3" type="ORF">FRUB_08741</name>
</gene>
<dbReference type="SUPFAM" id="SSF51182">
    <property type="entry name" value="RmlC-like cupins"/>
    <property type="match status" value="1"/>
</dbReference>
<dbReference type="OrthoDB" id="9813436at2"/>
<evidence type="ECO:0000313" key="4">
    <source>
        <dbReference type="Proteomes" id="UP000214646"/>
    </source>
</evidence>
<reference evidence="4" key="1">
    <citation type="submission" date="2017-06" db="EMBL/GenBank/DDBJ databases">
        <title>Genome analysis of Fimbriiglobus ruber SP5, the first member of the order Planctomycetales with confirmed chitinolytic capability.</title>
        <authorList>
            <person name="Ravin N.V."/>
            <person name="Rakitin A.L."/>
            <person name="Ivanova A.A."/>
            <person name="Beletsky A.V."/>
            <person name="Kulichevskaya I.S."/>
            <person name="Mardanov A.V."/>
            <person name="Dedysh S.N."/>
        </authorList>
    </citation>
    <scope>NUCLEOTIDE SEQUENCE [LARGE SCALE GENOMIC DNA]</scope>
    <source>
        <strain evidence="4">SP5</strain>
    </source>
</reference>
<dbReference type="RefSeq" id="WP_088259227.1">
    <property type="nucleotide sequence ID" value="NZ_NIDE01000017.1"/>
</dbReference>
<evidence type="ECO:0000259" key="2">
    <source>
        <dbReference type="Pfam" id="PF07883"/>
    </source>
</evidence>
<keyword evidence="4" id="KW-1185">Reference proteome</keyword>
<accession>A0A225DCB5</accession>
<feature type="signal peptide" evidence="1">
    <location>
        <begin position="1"/>
        <end position="22"/>
    </location>
</feature>
<evidence type="ECO:0000256" key="1">
    <source>
        <dbReference type="SAM" id="SignalP"/>
    </source>
</evidence>
<comment type="caution">
    <text evidence="3">The sequence shown here is derived from an EMBL/GenBank/DDBJ whole genome shotgun (WGS) entry which is preliminary data.</text>
</comment>
<evidence type="ECO:0000313" key="3">
    <source>
        <dbReference type="EMBL" id="OWK36178.1"/>
    </source>
</evidence>
<dbReference type="EMBL" id="NIDE01000017">
    <property type="protein sequence ID" value="OWK36178.1"/>
    <property type="molecule type" value="Genomic_DNA"/>
</dbReference>
<name>A0A225DCB5_9BACT</name>
<organism evidence="3 4">
    <name type="scientific">Fimbriiglobus ruber</name>
    <dbReference type="NCBI Taxonomy" id="1908690"/>
    <lineage>
        <taxon>Bacteria</taxon>
        <taxon>Pseudomonadati</taxon>
        <taxon>Planctomycetota</taxon>
        <taxon>Planctomycetia</taxon>
        <taxon>Gemmatales</taxon>
        <taxon>Gemmataceae</taxon>
        <taxon>Fimbriiglobus</taxon>
    </lineage>
</organism>
<sequence>MTRTLTTLALGILLGAGGLALARHDDHAAGAKVKPLMSEDIAEKIDGREARVTISEVSWGPGGTSTPHRHPGAVFGYVLEGEFETQLEGQPLKKLKAGDTFYEPTMALHAVSRNPSRTANTRVLAVIVHPRDAKAIVVPEKPKE</sequence>
<proteinExistence type="predicted"/>
<dbReference type="PANTHER" id="PTHR38599:SF1">
    <property type="entry name" value="CUPIN DOMAIN PROTEIN (AFU_ORTHOLOGUE AFUA_3G13620)"/>
    <property type="match status" value="1"/>
</dbReference>
<dbReference type="InterPro" id="IPR011051">
    <property type="entry name" value="RmlC_Cupin_sf"/>
</dbReference>
<keyword evidence="1" id="KW-0732">Signal</keyword>
<dbReference type="Gene3D" id="2.60.120.10">
    <property type="entry name" value="Jelly Rolls"/>
    <property type="match status" value="1"/>
</dbReference>
<dbReference type="CDD" id="cd02234">
    <property type="entry name" value="cupin_BLR7677-like"/>
    <property type="match status" value="1"/>
</dbReference>
<feature type="chain" id="PRO_5013075952" description="Cupin type-2 domain-containing protein" evidence="1">
    <location>
        <begin position="23"/>
        <end position="144"/>
    </location>
</feature>
<dbReference type="InterPro" id="IPR014710">
    <property type="entry name" value="RmlC-like_jellyroll"/>
</dbReference>
<dbReference type="InterPro" id="IPR013096">
    <property type="entry name" value="Cupin_2"/>
</dbReference>
<dbReference type="Pfam" id="PF07883">
    <property type="entry name" value="Cupin_2"/>
    <property type="match status" value="1"/>
</dbReference>
<feature type="domain" description="Cupin type-2" evidence="2">
    <location>
        <begin position="57"/>
        <end position="126"/>
    </location>
</feature>
<protein>
    <recommendedName>
        <fullName evidence="2">Cupin type-2 domain-containing protein</fullName>
    </recommendedName>
</protein>